<dbReference type="Proteomes" id="UP001633002">
    <property type="component" value="Unassembled WGS sequence"/>
</dbReference>
<accession>A0ABD3GPG3</accession>
<evidence type="ECO:0000256" key="2">
    <source>
        <dbReference type="SAM" id="MobiDB-lite"/>
    </source>
</evidence>
<dbReference type="PANTHER" id="PTHR43092">
    <property type="entry name" value="L-CYSTEINE DESULFHYDRASE"/>
    <property type="match status" value="1"/>
</dbReference>
<dbReference type="EMBL" id="JBJQOH010000007">
    <property type="protein sequence ID" value="KAL3681123.1"/>
    <property type="molecule type" value="Genomic_DNA"/>
</dbReference>
<comment type="caution">
    <text evidence="3">The sequence shown here is derived from an EMBL/GenBank/DDBJ whole genome shotgun (WGS) entry which is preliminary data.</text>
</comment>
<proteinExistence type="predicted"/>
<evidence type="ECO:0000313" key="4">
    <source>
        <dbReference type="Proteomes" id="UP001633002"/>
    </source>
</evidence>
<gene>
    <name evidence="3" type="ORF">R1sor_024079</name>
</gene>
<protein>
    <submittedName>
        <fullName evidence="3">Uncharacterized protein</fullName>
    </submittedName>
</protein>
<feature type="region of interest" description="Disordered" evidence="2">
    <location>
        <begin position="1"/>
        <end position="36"/>
    </location>
</feature>
<name>A0ABD3GPG3_9MARC</name>
<evidence type="ECO:0000313" key="3">
    <source>
        <dbReference type="EMBL" id="KAL3681123.1"/>
    </source>
</evidence>
<dbReference type="AlphaFoldDB" id="A0ABD3GPG3"/>
<reference evidence="3 4" key="1">
    <citation type="submission" date="2024-09" db="EMBL/GenBank/DDBJ databases">
        <title>Chromosome-scale assembly of Riccia sorocarpa.</title>
        <authorList>
            <person name="Paukszto L."/>
        </authorList>
    </citation>
    <scope>NUCLEOTIDE SEQUENCE [LARGE SCALE GENOMIC DNA]</scope>
    <source>
        <strain evidence="3">LP-2024</strain>
        <tissue evidence="3">Aerial parts of the thallus</tissue>
    </source>
</reference>
<sequence length="133" mass="15097">MVQPARLFHAPSYGGRHPGVTENERQSNQLPQGRRVCGSPAEMATEMVMVGWPPVLNIRPFDEGLQLNSRLRKEFQVEVPLHHVPEEDQDAGDQVTKIPDIIAYARVSHQIYNKREDYLQLRDAIHVGNCAMT</sequence>
<keyword evidence="4" id="KW-1185">Reference proteome</keyword>
<dbReference type="PANTHER" id="PTHR43092:SF2">
    <property type="entry name" value="HERCYNYLCYSTEINE SULFOXIDE LYASE"/>
    <property type="match status" value="1"/>
</dbReference>
<organism evidence="3 4">
    <name type="scientific">Riccia sorocarpa</name>
    <dbReference type="NCBI Taxonomy" id="122646"/>
    <lineage>
        <taxon>Eukaryota</taxon>
        <taxon>Viridiplantae</taxon>
        <taxon>Streptophyta</taxon>
        <taxon>Embryophyta</taxon>
        <taxon>Marchantiophyta</taxon>
        <taxon>Marchantiopsida</taxon>
        <taxon>Marchantiidae</taxon>
        <taxon>Marchantiales</taxon>
        <taxon>Ricciaceae</taxon>
        <taxon>Riccia</taxon>
    </lineage>
</organism>
<evidence type="ECO:0000256" key="1">
    <source>
        <dbReference type="ARBA" id="ARBA00022898"/>
    </source>
</evidence>
<keyword evidence="1" id="KW-0663">Pyridoxal phosphate</keyword>